<reference evidence="1 2" key="1">
    <citation type="journal article" date="2013" name="Genome Announc.">
        <title>Draft Genome Sequence of Strain JLT2015T, Belonging to the Family Sphingomonadaceae of the Alphaproteobacteria.</title>
        <authorList>
            <person name="Tang K."/>
            <person name="Liu K."/>
            <person name="Li S."/>
            <person name="Jiao N."/>
        </authorList>
    </citation>
    <scope>NUCLEOTIDE SEQUENCE [LARGE SCALE GENOMIC DNA]</scope>
    <source>
        <strain evidence="1 2">JLT2015</strain>
    </source>
</reference>
<protein>
    <submittedName>
        <fullName evidence="1">Uncharacterized protein</fullName>
    </submittedName>
</protein>
<organism evidence="1 2">
    <name type="scientific">Pacificimonas flava</name>
    <dbReference type="NCBI Taxonomy" id="1234595"/>
    <lineage>
        <taxon>Bacteria</taxon>
        <taxon>Pseudomonadati</taxon>
        <taxon>Pseudomonadota</taxon>
        <taxon>Alphaproteobacteria</taxon>
        <taxon>Sphingomonadales</taxon>
        <taxon>Sphingosinicellaceae</taxon>
        <taxon>Pacificimonas</taxon>
    </lineage>
</organism>
<sequence length="48" mass="4920">MTAIPAASTDCDPIAGKLSKAGQCHDNISWFGGSHMRGADVGEHGHQG</sequence>
<comment type="caution">
    <text evidence="1">The sequence shown here is derived from an EMBL/GenBank/DDBJ whole genome shotgun (WGS) entry which is preliminary data.</text>
</comment>
<evidence type="ECO:0000313" key="1">
    <source>
        <dbReference type="EMBL" id="EMD83268.1"/>
    </source>
</evidence>
<gene>
    <name evidence="1" type="ORF">C725_1169</name>
</gene>
<accession>M2U5J3</accession>
<dbReference type="AlphaFoldDB" id="M2U5J3"/>
<dbReference type="Proteomes" id="UP000011717">
    <property type="component" value="Unassembled WGS sequence"/>
</dbReference>
<evidence type="ECO:0000313" key="2">
    <source>
        <dbReference type="Proteomes" id="UP000011717"/>
    </source>
</evidence>
<dbReference type="EMBL" id="AMRV01000003">
    <property type="protein sequence ID" value="EMD83268.1"/>
    <property type="molecule type" value="Genomic_DNA"/>
</dbReference>
<keyword evidence="2" id="KW-1185">Reference proteome</keyword>
<name>M2U5J3_9SPHN</name>
<proteinExistence type="predicted"/>